<feature type="region of interest" description="Disordered" evidence="14">
    <location>
        <begin position="453"/>
        <end position="497"/>
    </location>
</feature>
<evidence type="ECO:0000256" key="5">
    <source>
        <dbReference type="ARBA" id="ARBA00022723"/>
    </source>
</evidence>
<dbReference type="GO" id="GO:0006260">
    <property type="term" value="P:DNA replication"/>
    <property type="evidence" value="ECO:0007669"/>
    <property type="project" value="UniProtKB-KW"/>
</dbReference>
<dbReference type="GO" id="GO:0003887">
    <property type="term" value="F:DNA-directed DNA polymerase activity"/>
    <property type="evidence" value="ECO:0007669"/>
    <property type="project" value="UniProtKB-KW"/>
</dbReference>
<dbReference type="InterPro" id="IPR006172">
    <property type="entry name" value="DNA-dir_DNA_pol_B"/>
</dbReference>
<evidence type="ECO:0000256" key="14">
    <source>
        <dbReference type="SAM" id="MobiDB-lite"/>
    </source>
</evidence>
<dbReference type="GO" id="GO:0003677">
    <property type="term" value="F:DNA binding"/>
    <property type="evidence" value="ECO:0007669"/>
    <property type="project" value="UniProtKB-KW"/>
</dbReference>
<keyword evidence="13" id="KW-0238">DNA-binding</keyword>
<keyword evidence="6" id="KW-0227">DNA damage</keyword>
<feature type="region of interest" description="Disordered" evidence="14">
    <location>
        <begin position="627"/>
        <end position="665"/>
    </location>
</feature>
<dbReference type="Gene3D" id="3.30.342.10">
    <property type="entry name" value="DNA Polymerase, chain B, domain 1"/>
    <property type="match status" value="1"/>
</dbReference>
<feature type="compositionally biased region" description="Basic and acidic residues" evidence="14">
    <location>
        <begin position="474"/>
        <end position="486"/>
    </location>
</feature>
<reference evidence="19" key="1">
    <citation type="submission" date="2019-10" db="EMBL/GenBank/DDBJ databases">
        <authorList>
            <person name="Nor Muhammad N."/>
        </authorList>
    </citation>
    <scope>NUCLEOTIDE SEQUENCE</scope>
</reference>
<dbReference type="InterPro" id="IPR056435">
    <property type="entry name" value="DPOD/Z_N"/>
</dbReference>
<organism evidence="19">
    <name type="scientific">Ganoderma boninense</name>
    <dbReference type="NCBI Taxonomy" id="34458"/>
    <lineage>
        <taxon>Eukaryota</taxon>
        <taxon>Fungi</taxon>
        <taxon>Dikarya</taxon>
        <taxon>Basidiomycota</taxon>
        <taxon>Agaricomycotina</taxon>
        <taxon>Agaricomycetes</taxon>
        <taxon>Polyporales</taxon>
        <taxon>Polyporaceae</taxon>
        <taxon>Ganoderma</taxon>
    </lineage>
</organism>
<keyword evidence="4 13" id="KW-0548">Nucleotidyltransferase</keyword>
<keyword evidence="11" id="KW-0234">DNA repair</keyword>
<dbReference type="PRINTS" id="PR00106">
    <property type="entry name" value="DNAPOLB"/>
</dbReference>
<dbReference type="InterPro" id="IPR012337">
    <property type="entry name" value="RNaseH-like_sf"/>
</dbReference>
<evidence type="ECO:0000259" key="18">
    <source>
        <dbReference type="Pfam" id="PF24065"/>
    </source>
</evidence>
<dbReference type="Gene3D" id="1.10.132.60">
    <property type="entry name" value="DNA polymerase family B, C-terminal domain"/>
    <property type="match status" value="1"/>
</dbReference>
<evidence type="ECO:0000259" key="15">
    <source>
        <dbReference type="Pfam" id="PF00136"/>
    </source>
</evidence>
<dbReference type="EC" id="2.7.7.7" evidence="13"/>
<evidence type="ECO:0000256" key="10">
    <source>
        <dbReference type="ARBA" id="ARBA00023014"/>
    </source>
</evidence>
<accession>A0A5K1JX92</accession>
<dbReference type="InterPro" id="IPR043502">
    <property type="entry name" value="DNA/RNA_pol_sf"/>
</dbReference>
<feature type="compositionally biased region" description="Polar residues" evidence="14">
    <location>
        <begin position="549"/>
        <end position="561"/>
    </location>
</feature>
<keyword evidence="5" id="KW-0479">Metal-binding</keyword>
<evidence type="ECO:0000256" key="2">
    <source>
        <dbReference type="ARBA" id="ARBA00005755"/>
    </source>
</evidence>
<dbReference type="Gene3D" id="3.90.1600.10">
    <property type="entry name" value="Palm domain of DNA polymerase"/>
    <property type="match status" value="1"/>
</dbReference>
<evidence type="ECO:0000256" key="6">
    <source>
        <dbReference type="ARBA" id="ARBA00022763"/>
    </source>
</evidence>
<name>A0A5K1JX92_9APHY</name>
<comment type="cofactor">
    <cofactor evidence="1">
        <name>[4Fe-4S] cluster</name>
        <dbReference type="ChEBI" id="CHEBI:49883"/>
    </cofactor>
</comment>
<keyword evidence="9" id="KW-0408">Iron</keyword>
<feature type="domain" description="DNA polymerase zeta catalytic subunit N-terminal" evidence="18">
    <location>
        <begin position="8"/>
        <end position="53"/>
    </location>
</feature>
<dbReference type="InterPro" id="IPR006133">
    <property type="entry name" value="DNA-dir_DNA_pol_B_exonuc"/>
</dbReference>
<dbReference type="SUPFAM" id="SSF53098">
    <property type="entry name" value="Ribonuclease H-like"/>
    <property type="match status" value="1"/>
</dbReference>
<evidence type="ECO:0000256" key="9">
    <source>
        <dbReference type="ARBA" id="ARBA00023004"/>
    </source>
</evidence>
<dbReference type="InterPro" id="IPR017964">
    <property type="entry name" value="DNA-dir_DNA_pol_B_CS"/>
</dbReference>
<dbReference type="Gene3D" id="1.10.287.690">
    <property type="entry name" value="Helix hairpin bin"/>
    <property type="match status" value="1"/>
</dbReference>
<evidence type="ECO:0000256" key="3">
    <source>
        <dbReference type="ARBA" id="ARBA00022679"/>
    </source>
</evidence>
<dbReference type="InterPro" id="IPR042087">
    <property type="entry name" value="DNA_pol_B_thumb"/>
</dbReference>
<feature type="compositionally biased region" description="Low complexity" evidence="14">
    <location>
        <begin position="645"/>
        <end position="659"/>
    </location>
</feature>
<evidence type="ECO:0000259" key="16">
    <source>
        <dbReference type="Pfam" id="PF03104"/>
    </source>
</evidence>
<sequence>MSSQPQPLRVKINHIDYTMAPPGPLDNSVLHRVPVIRIYGDSSVGLKACLHIHQVYPYFFVEYLGKMNPDIGASLLILLQTLRLNNRIPVNRYVTKLKHSLNHAIAISMKRNPQSPKSQFVRAVVLVKGVHFYGFHSNYSPFLKVHIADPAFVNRAVTIVQSGTIMKTRFRVYESHLSYILQFLSDFGLYGCGWIDLGEVWQRGRDEFSEDERIDSELARTLSEFKDSPYHRQTRMPLEVDASAPQVLNRHKLRARKMHHKLTIPAPELPPEPLVLSVRELWEDERKRRAAKGLAPSPEIPKDLSANSRGPGGDWVSEARWWEEIRKRIERERGHEALPLKMSWEKWVMTTFESVEALWEERYKTWKPHASQDDAKDDRSESETVTEEVNPYQSSQMPPLSGISRDGQLEEDYSDVDVDETMLASQDMTRLMEHEEAEWGAEANEYLELEIEEEFPEEEEEGPPPDLQSEVGDVEDRPSDPFKDSGEAPSSPSTLGNQFKDIWSKITKYDIHGTLSVCPLEWSKNSHQTIFPILESSPFVSKARRYTPSWATPTKSQTPPASIQVPVKRPFSDTKEKEPVDPRPTPVTDSPRTIFQPLHANLVEEEVLPQLDVEVFDGLPESTISVDVDLRPSKRRRLEPPPPEARNVTSHSSPSHPTPGRLTATHLSSQPMMLPSALRSLHNGKNTYVYATRPPTSAELLGSTDEHGIPSKLYRSPWYSKEGDAPERPREYAGLVFHLEGGEGIGNLEGWESGEAASSSSGEPAQPLDPTGVRGWEYASTPPTARQVRKWLKEQKGHLDARTVRIKDSSQIEGPTQRNPYGLQSTLAPRSDKAQRAGQNMTVLTLEVFAPSKGDLIPNPDDDEVAAVFYCFQRHDREVGEALTCESGIIAVDSDQLSPRRLRSIQADFVDSELELLNRLIDVVLELDPDVLSGWEVQAASWGYLSTRGRSYGLDLGEQISRAPGRTAGGYDGWALKTSSTFKVIGRHVLNLWRIMRSEHTFTIYTFEHVTFQLLHRRTPWYSPRTLTEWYNSLVPEHTDRVVRYFASRTSMVLEMLDVAEVVTKNAEFARVFGVDFFSVLSRGSQFKVESFMFRIAKPECFVLLSPSKQDVGKQNAAECMPLIMEPLSAFYSSPLVVLDFQSLYPSIMIAYNYCYSTCLGRITDFKGTYKFGVTDLRQPAGILDTLQDYINVAPNGLMYVKPTVRKGLLGRMLTELLDTRVMVKQAMKSALRRILDARQLGLKFIANVTYGYTSATFSGRMPAVEIADSIVQSGRETLEKAIRTIDSTKKWGAKVVYGDTDSLFIYLPGKTKEQAFRIGQDMADTITSMNPAPVKLKFEKVYLPCVLMAKKRYVGFKFENPDDKEPAFDAKGIETVRRDGVPAQQKMTETCLKILFRTQDLSEIKDYCCRTWGRIMENKVSVQDFIFAKEVKMGTYSDKVPPPPGVTVAARRMLEDPNDEPQYGERIPHKRLDAAYYISRVLIPPLERIFNLVGADVRSWFDDMPKSLRADQPDITLSPRKNRRSVMVANALNIDDHFTSLHCLICGMFTPDEVVQCESLDCPWMYERKKLESKADALTTIHDLIEEMENGWTVEDSGSDNGTELEFEDADLSDCSIVAYSDSDRDSRAVTPVAL</sequence>
<dbReference type="Pfam" id="PF00136">
    <property type="entry name" value="DNA_pol_B"/>
    <property type="match status" value="1"/>
</dbReference>
<evidence type="ECO:0000256" key="13">
    <source>
        <dbReference type="RuleBase" id="RU000442"/>
    </source>
</evidence>
<dbReference type="GO" id="GO:0051536">
    <property type="term" value="F:iron-sulfur cluster binding"/>
    <property type="evidence" value="ECO:0007669"/>
    <property type="project" value="UniProtKB-KW"/>
</dbReference>
<dbReference type="PROSITE" id="PS00116">
    <property type="entry name" value="DNA_POLYMERASE_B"/>
    <property type="match status" value="1"/>
</dbReference>
<feature type="domain" description="DNA-directed DNA polymerase family B multifunctional" evidence="15">
    <location>
        <begin position="1077"/>
        <end position="1470"/>
    </location>
</feature>
<dbReference type="GO" id="GO:0042276">
    <property type="term" value="P:error-prone translesion synthesis"/>
    <property type="evidence" value="ECO:0007669"/>
    <property type="project" value="TreeGrafter"/>
</dbReference>
<dbReference type="PANTHER" id="PTHR45812:SF1">
    <property type="entry name" value="DNA POLYMERASE ZETA CATALYTIC SUBUNIT"/>
    <property type="match status" value="1"/>
</dbReference>
<comment type="catalytic activity">
    <reaction evidence="12 13">
        <text>DNA(n) + a 2'-deoxyribonucleoside 5'-triphosphate = DNA(n+1) + diphosphate</text>
        <dbReference type="Rhea" id="RHEA:22508"/>
        <dbReference type="Rhea" id="RHEA-COMP:17339"/>
        <dbReference type="Rhea" id="RHEA-COMP:17340"/>
        <dbReference type="ChEBI" id="CHEBI:33019"/>
        <dbReference type="ChEBI" id="CHEBI:61560"/>
        <dbReference type="ChEBI" id="CHEBI:173112"/>
        <dbReference type="EC" id="2.7.7.7"/>
    </reaction>
</comment>
<dbReference type="GO" id="GO:0000724">
    <property type="term" value="P:double-strand break repair via homologous recombination"/>
    <property type="evidence" value="ECO:0007669"/>
    <property type="project" value="TreeGrafter"/>
</dbReference>
<keyword evidence="8 13" id="KW-0239">DNA-directed DNA polymerase</keyword>
<gene>
    <name evidence="19" type="primary">G4NL37</name>
</gene>
<evidence type="ECO:0000259" key="17">
    <source>
        <dbReference type="Pfam" id="PF24055"/>
    </source>
</evidence>
<dbReference type="Pfam" id="PF24055">
    <property type="entry name" value="POL3_N"/>
    <property type="match status" value="1"/>
</dbReference>
<evidence type="ECO:0000256" key="8">
    <source>
        <dbReference type="ARBA" id="ARBA00022932"/>
    </source>
</evidence>
<dbReference type="FunFam" id="1.10.287.690:FF:000002">
    <property type="entry name" value="DNA polymerase zeta"/>
    <property type="match status" value="1"/>
</dbReference>
<comment type="similarity">
    <text evidence="2 13">Belongs to the DNA polymerase type-B family.</text>
</comment>
<dbReference type="Pfam" id="PF03104">
    <property type="entry name" value="DNA_pol_B_exo1"/>
    <property type="match status" value="1"/>
</dbReference>
<feature type="compositionally biased region" description="Basic and acidic residues" evidence="14">
    <location>
        <begin position="570"/>
        <end position="581"/>
    </location>
</feature>
<feature type="region of interest" description="Disordered" evidence="14">
    <location>
        <begin position="549"/>
        <end position="591"/>
    </location>
</feature>
<dbReference type="InterPro" id="IPR023211">
    <property type="entry name" value="DNA_pol_palm_dom_sf"/>
</dbReference>
<evidence type="ECO:0000256" key="7">
    <source>
        <dbReference type="ARBA" id="ARBA00022833"/>
    </source>
</evidence>
<dbReference type="InterPro" id="IPR056447">
    <property type="entry name" value="REV3_N"/>
</dbReference>
<feature type="region of interest" description="Disordered" evidence="14">
    <location>
        <begin position="367"/>
        <end position="407"/>
    </location>
</feature>
<dbReference type="CDD" id="cd05778">
    <property type="entry name" value="DNA_polB_zeta_exo"/>
    <property type="match status" value="1"/>
</dbReference>
<dbReference type="SUPFAM" id="SSF56672">
    <property type="entry name" value="DNA/RNA polymerases"/>
    <property type="match status" value="1"/>
</dbReference>
<dbReference type="GO" id="GO:0005634">
    <property type="term" value="C:nucleus"/>
    <property type="evidence" value="ECO:0007669"/>
    <property type="project" value="TreeGrafter"/>
</dbReference>
<keyword evidence="7" id="KW-0862">Zinc</keyword>
<dbReference type="SMART" id="SM00486">
    <property type="entry name" value="POLBc"/>
    <property type="match status" value="1"/>
</dbReference>
<dbReference type="InterPro" id="IPR036397">
    <property type="entry name" value="RNaseH_sf"/>
</dbReference>
<dbReference type="GO" id="GO:0000166">
    <property type="term" value="F:nucleotide binding"/>
    <property type="evidence" value="ECO:0007669"/>
    <property type="project" value="InterPro"/>
</dbReference>
<evidence type="ECO:0000256" key="12">
    <source>
        <dbReference type="ARBA" id="ARBA00049244"/>
    </source>
</evidence>
<keyword evidence="3 13" id="KW-0808">Transferase</keyword>
<dbReference type="InterPro" id="IPR006134">
    <property type="entry name" value="DNA-dir_DNA_pol_B_multi_dom"/>
</dbReference>
<dbReference type="GO" id="GO:0046872">
    <property type="term" value="F:metal ion binding"/>
    <property type="evidence" value="ECO:0007669"/>
    <property type="project" value="UniProtKB-KW"/>
</dbReference>
<feature type="compositionally biased region" description="Acidic residues" evidence="14">
    <location>
        <begin position="453"/>
        <end position="463"/>
    </location>
</feature>
<evidence type="ECO:0000313" key="19">
    <source>
        <dbReference type="EMBL" id="VWO96738.1"/>
    </source>
</evidence>
<dbReference type="Gene3D" id="3.30.420.10">
    <property type="entry name" value="Ribonuclease H-like superfamily/Ribonuclease H"/>
    <property type="match status" value="1"/>
</dbReference>
<keyword evidence="13" id="KW-0235">DNA replication</keyword>
<dbReference type="EMBL" id="LR725878">
    <property type="protein sequence ID" value="VWO96738.1"/>
    <property type="molecule type" value="Genomic_DNA"/>
</dbReference>
<feature type="domain" description="DNA polymerase delta/zeta catalytic subunit N-terminal" evidence="17">
    <location>
        <begin position="54"/>
        <end position="153"/>
    </location>
</feature>
<feature type="region of interest" description="Disordered" evidence="14">
    <location>
        <begin position="289"/>
        <end position="313"/>
    </location>
</feature>
<evidence type="ECO:0000256" key="4">
    <source>
        <dbReference type="ARBA" id="ARBA00022695"/>
    </source>
</evidence>
<dbReference type="CDD" id="cd05534">
    <property type="entry name" value="POLBc_zeta"/>
    <property type="match status" value="1"/>
</dbReference>
<dbReference type="GO" id="GO:0016035">
    <property type="term" value="C:zeta DNA polymerase complex"/>
    <property type="evidence" value="ECO:0007669"/>
    <property type="project" value="InterPro"/>
</dbReference>
<feature type="region of interest" description="Disordered" evidence="14">
    <location>
        <begin position="748"/>
        <end position="779"/>
    </location>
</feature>
<dbReference type="InterPro" id="IPR030559">
    <property type="entry name" value="PolZ_Rev3"/>
</dbReference>
<feature type="compositionally biased region" description="Low complexity" evidence="14">
    <location>
        <begin position="748"/>
        <end position="765"/>
    </location>
</feature>
<feature type="compositionally biased region" description="Polar residues" evidence="14">
    <location>
        <begin position="488"/>
        <end position="497"/>
    </location>
</feature>
<feature type="compositionally biased region" description="Basic and acidic residues" evidence="14">
    <location>
        <begin position="367"/>
        <end position="382"/>
    </location>
</feature>
<protein>
    <recommendedName>
        <fullName evidence="13">DNA polymerase</fullName>
        <ecNumber evidence="13">2.7.7.7</ecNumber>
    </recommendedName>
</protein>
<dbReference type="Pfam" id="PF24065">
    <property type="entry name" value="REV3_N"/>
    <property type="match status" value="1"/>
</dbReference>
<keyword evidence="10" id="KW-0411">Iron-sulfur</keyword>
<dbReference type="PANTHER" id="PTHR45812">
    <property type="entry name" value="DNA POLYMERASE ZETA CATALYTIC SUBUNIT"/>
    <property type="match status" value="1"/>
</dbReference>
<evidence type="ECO:0000256" key="1">
    <source>
        <dbReference type="ARBA" id="ARBA00001966"/>
    </source>
</evidence>
<proteinExistence type="inferred from homology"/>
<evidence type="ECO:0000256" key="11">
    <source>
        <dbReference type="ARBA" id="ARBA00023204"/>
    </source>
</evidence>
<dbReference type="FunFam" id="3.30.420.10:FF:000024">
    <property type="entry name" value="DNA polymerase zeta catalytic subunit"/>
    <property type="match status" value="1"/>
</dbReference>
<feature type="domain" description="DNA-directed DNA polymerase family B exonuclease" evidence="16">
    <location>
        <begin position="835"/>
        <end position="964"/>
    </location>
</feature>